<protein>
    <submittedName>
        <fullName evidence="2">Uncharacterized protein</fullName>
    </submittedName>
</protein>
<name>A0A1X0QI69_9MICR</name>
<comment type="caution">
    <text evidence="2">The sequence shown here is derived from an EMBL/GenBank/DDBJ whole genome shotgun (WGS) entry which is preliminary data.</text>
</comment>
<organism evidence="2 3">
    <name type="scientific">Hepatospora eriocheir</name>
    <dbReference type="NCBI Taxonomy" id="1081669"/>
    <lineage>
        <taxon>Eukaryota</taxon>
        <taxon>Fungi</taxon>
        <taxon>Fungi incertae sedis</taxon>
        <taxon>Microsporidia</taxon>
        <taxon>Hepatosporidae</taxon>
        <taxon>Hepatospora</taxon>
    </lineage>
</organism>
<dbReference type="VEuPathDB" id="MicrosporidiaDB:HERIO_1444"/>
<evidence type="ECO:0000313" key="2">
    <source>
        <dbReference type="EMBL" id="ORD99463.1"/>
    </source>
</evidence>
<feature type="transmembrane region" description="Helical" evidence="1">
    <location>
        <begin position="15"/>
        <end position="35"/>
    </location>
</feature>
<sequence length="285" mass="35001">MSNKQKRFQWLRTEILLFLGGVIIASTIAICFYWWRNENKELIQEVVTEEKNFKSDLEALQSYINVVIYDNIENEEFAKSYLKTSIKSILKCINTKKLIMAFNFFPVVDEDEKNNYDFYYYRINYLEKKIDDNNDNSGKLYNLFYNFSKRFVYTFYKKENFLKYEIPNKPSNFEDYLYLRLFLLKRVKYLYYTVSILFHFPDSGLGFFNSSHSRFSDLNAFLFELKNDNYFNDKIKNKEIGFLEYKNTDDYKYFIHDGDMFNKIFYRFYNIEEFEEFEKRYNELK</sequence>
<evidence type="ECO:0000256" key="1">
    <source>
        <dbReference type="SAM" id="Phobius"/>
    </source>
</evidence>
<dbReference type="VEuPathDB" id="MicrosporidiaDB:A0H76_813"/>
<keyword evidence="1" id="KW-1133">Transmembrane helix</keyword>
<evidence type="ECO:0000313" key="3">
    <source>
        <dbReference type="Proteomes" id="UP000192501"/>
    </source>
</evidence>
<gene>
    <name evidence="2" type="ORF">A0H76_813</name>
</gene>
<proteinExistence type="predicted"/>
<reference evidence="2 3" key="1">
    <citation type="journal article" date="2017" name="Environ. Microbiol.">
        <title>Decay of the glycolytic pathway and adaptation to intranuclear parasitism within Enterocytozoonidae microsporidia.</title>
        <authorList>
            <person name="Wiredu Boakye D."/>
            <person name="Jaroenlak P."/>
            <person name="Prachumwat A."/>
            <person name="Williams T.A."/>
            <person name="Bateman K.S."/>
            <person name="Itsathitphaisarn O."/>
            <person name="Sritunyalucksana K."/>
            <person name="Paszkiewicz K.H."/>
            <person name="Moore K.A."/>
            <person name="Stentiford G.D."/>
            <person name="Williams B.A."/>
        </authorList>
    </citation>
    <scope>NUCLEOTIDE SEQUENCE [LARGE SCALE GENOMIC DNA]</scope>
    <source>
        <strain evidence="3">canceri</strain>
    </source>
</reference>
<keyword evidence="1" id="KW-0472">Membrane</keyword>
<keyword evidence="1" id="KW-0812">Transmembrane</keyword>
<dbReference type="AlphaFoldDB" id="A0A1X0QI69"/>
<dbReference type="Proteomes" id="UP000192501">
    <property type="component" value="Unassembled WGS sequence"/>
</dbReference>
<accession>A0A1X0QI69</accession>
<dbReference type="EMBL" id="LTAI01000189">
    <property type="protein sequence ID" value="ORD99463.1"/>
    <property type="molecule type" value="Genomic_DNA"/>
</dbReference>